<dbReference type="GO" id="GO:0000139">
    <property type="term" value="C:Golgi membrane"/>
    <property type="evidence" value="ECO:0007669"/>
    <property type="project" value="UniProtKB-SubCell"/>
</dbReference>
<dbReference type="GeneID" id="103673575"/>
<dbReference type="RefSeq" id="XP_008700577.1">
    <property type="nucleotide sequence ID" value="XM_008702355.2"/>
</dbReference>
<accession>A0A384D0H1</accession>
<dbReference type="CTD" id="25839"/>
<evidence type="ECO:0000256" key="11">
    <source>
        <dbReference type="ARBA" id="ARBA00058172"/>
    </source>
</evidence>
<dbReference type="PANTHER" id="PTHR24016">
    <property type="entry name" value="CONSERVED OLIGOMERIC GOLGI COMPLEX SUBUNIT 4"/>
    <property type="match status" value="1"/>
</dbReference>
<evidence type="ECO:0000256" key="4">
    <source>
        <dbReference type="ARBA" id="ARBA00020975"/>
    </source>
</evidence>
<dbReference type="Pfam" id="PF20663">
    <property type="entry name" value="COG4_N"/>
    <property type="match status" value="1"/>
</dbReference>
<evidence type="ECO:0000256" key="14">
    <source>
        <dbReference type="SAM" id="MobiDB-lite"/>
    </source>
</evidence>
<dbReference type="GO" id="GO:0007030">
    <property type="term" value="P:Golgi organization"/>
    <property type="evidence" value="ECO:0007669"/>
    <property type="project" value="TreeGrafter"/>
</dbReference>
<evidence type="ECO:0000259" key="15">
    <source>
        <dbReference type="SMART" id="SM00762"/>
    </source>
</evidence>
<dbReference type="AlphaFoldDB" id="A0A384D0H1"/>
<dbReference type="PANTHER" id="PTHR24016:SF0">
    <property type="entry name" value="CONSERVED OLIGOMERIC GOLGI COMPLEX SUBUNIT 4"/>
    <property type="match status" value="1"/>
</dbReference>
<keyword evidence="7" id="KW-0653">Protein transport</keyword>
<dbReference type="FunFam" id="1.10.287.1060:FF:000002">
    <property type="entry name" value="Conserved oligomeric Golgi complex subunit 4"/>
    <property type="match status" value="1"/>
</dbReference>
<feature type="region of interest" description="Disordered" evidence="14">
    <location>
        <begin position="1"/>
        <end position="28"/>
    </location>
</feature>
<evidence type="ECO:0000256" key="9">
    <source>
        <dbReference type="ARBA" id="ARBA00023136"/>
    </source>
</evidence>
<dbReference type="OrthoDB" id="47059at2759"/>
<evidence type="ECO:0000256" key="3">
    <source>
        <dbReference type="ARBA" id="ARBA00009215"/>
    </source>
</evidence>
<dbReference type="GO" id="GO:0005829">
    <property type="term" value="C:cytosol"/>
    <property type="evidence" value="ECO:0007669"/>
    <property type="project" value="UniProtKB-SubCell"/>
</dbReference>
<dbReference type="GO" id="GO:0006890">
    <property type="term" value="P:retrograde vesicle-mediated transport, Golgi to endoplasmic reticulum"/>
    <property type="evidence" value="ECO:0007669"/>
    <property type="project" value="TreeGrafter"/>
</dbReference>
<keyword evidence="8" id="KW-0333">Golgi apparatus</keyword>
<comment type="function">
    <text evidence="11">Required for normal Golgi function. Plays a role in SNARE-pin assembly and Golgi-to-ER retrograde transport via its interaction with SCFD1.</text>
</comment>
<sequence>MGTKMADLGSPQKLSGVPPPEGMGGGRCSEISTELIRSLTELQELEAVYERLCGEEKVVERELDALLEQQNTIESKMVTLHRMGPNLQLIEGDAKQLAGMITFTCNLAENVSSKVRQLDLAKNRLYQAIQRADDILDLKFCMDGVQTALRNEDYEQAAAHIHRYLCLDKSVIELSRQGKEGSMIDANLKLLQEAEQRLKTIVTEKFAIATKEGDLPQVERFFKIFPLLGLHEEGLSKFSEYLCKQVASKAEENLLLVLGTDMSDRRAAVIFADTLTLLFEGIARIVETHQPIVETYYGPGRLYTLIKYLQVECDRQVEKVVDKFIKQRDYHQQFRHVQNSLMRNSTTEKIEPRELDPILTEVTLMNARSELYLRFLRKRISSDFEVGDSMASEEVKQEHQKCLDKLLNNCLLSCTMQELIGFYITMEEYFMRETVNKAVALDTYEKGQLTSSMVDDVFYIVKKCIGRALSSSSIDCLCAMINLATTELESDFRDVLCNKLRMGFPATTLQDIQRGVTSAVNIMHSSLQQGKFDTKGIESTDEAKLSFLVTLNNVEVCSENISTLKKTLESDCTKLFSQGIGGEQAQAKFDSCLSDLAAVSNKFRDLLQEEFNDYEANDPWVQQFILNLEQQMAEFKASLSPVIYDSLTGLMTSLVAVELERVVLKSTFNRLGGLQFDKELRSLIAYLTTVTTWTIRDKFARLSQMATILNLERVTEILDYWGANSGPLTWRLTPAEVRQVLALRMDFRSEDIKRLRL</sequence>
<comment type="subcellular location">
    <subcellularLocation>
        <location evidence="2">Cytoplasm</location>
        <location evidence="2">Cytosol</location>
    </subcellularLocation>
    <subcellularLocation>
        <location evidence="1">Golgi apparatus membrane</location>
        <topology evidence="1">Peripheral membrane protein</topology>
        <orientation evidence="1">Cytoplasmic side</orientation>
    </subcellularLocation>
</comment>
<evidence type="ECO:0000313" key="17">
    <source>
        <dbReference type="RefSeq" id="XP_008700577.1"/>
    </source>
</evidence>
<comment type="subunit">
    <text evidence="12">Monomer. Component of the conserved oligomeric Golgi (COG) complex which is composed of eight different subunits and is required for normal Golgi morphology and localization. Mediates interaction of SCFD1 with the COG complex. Interacts with STX5.</text>
</comment>
<evidence type="ECO:0000313" key="16">
    <source>
        <dbReference type="Proteomes" id="UP000261680"/>
    </source>
</evidence>
<feature type="coiled-coil region" evidence="13">
    <location>
        <begin position="42"/>
        <end position="69"/>
    </location>
</feature>
<dbReference type="SMART" id="SM00762">
    <property type="entry name" value="Cog4"/>
    <property type="match status" value="1"/>
</dbReference>
<evidence type="ECO:0000256" key="1">
    <source>
        <dbReference type="ARBA" id="ARBA00004255"/>
    </source>
</evidence>
<evidence type="ECO:0000256" key="7">
    <source>
        <dbReference type="ARBA" id="ARBA00022927"/>
    </source>
</evidence>
<dbReference type="Pfam" id="PF08318">
    <property type="entry name" value="COG4_m"/>
    <property type="match status" value="1"/>
</dbReference>
<keyword evidence="13" id="KW-0175">Coiled coil</keyword>
<organism evidence="16 17">
    <name type="scientific">Ursus maritimus</name>
    <name type="common">Polar bear</name>
    <name type="synonym">Thalarctos maritimus</name>
    <dbReference type="NCBI Taxonomy" id="29073"/>
    <lineage>
        <taxon>Eukaryota</taxon>
        <taxon>Metazoa</taxon>
        <taxon>Chordata</taxon>
        <taxon>Craniata</taxon>
        <taxon>Vertebrata</taxon>
        <taxon>Euteleostomi</taxon>
        <taxon>Mammalia</taxon>
        <taxon>Eutheria</taxon>
        <taxon>Laurasiatheria</taxon>
        <taxon>Carnivora</taxon>
        <taxon>Caniformia</taxon>
        <taxon>Ursidae</taxon>
        <taxon>Ursus</taxon>
    </lineage>
</organism>
<dbReference type="Gene3D" id="1.20.58.1970">
    <property type="match status" value="1"/>
</dbReference>
<dbReference type="GO" id="GO:0017119">
    <property type="term" value="C:Golgi transport complex"/>
    <property type="evidence" value="ECO:0007669"/>
    <property type="project" value="TreeGrafter"/>
</dbReference>
<dbReference type="InterPro" id="IPR048684">
    <property type="entry name" value="COG4_C"/>
</dbReference>
<dbReference type="InterPro" id="IPR013167">
    <property type="entry name" value="COG4_M"/>
</dbReference>
<evidence type="ECO:0000256" key="10">
    <source>
        <dbReference type="ARBA" id="ARBA00031340"/>
    </source>
</evidence>
<evidence type="ECO:0000256" key="2">
    <source>
        <dbReference type="ARBA" id="ARBA00004514"/>
    </source>
</evidence>
<feature type="domain" description="COG4 transport protein middle alpha-helical bundle" evidence="15">
    <location>
        <begin position="191"/>
        <end position="501"/>
    </location>
</feature>
<proteinExistence type="inferred from homology"/>
<comment type="similarity">
    <text evidence="3">Belongs to the COG4 family.</text>
</comment>
<keyword evidence="6" id="KW-0963">Cytoplasm</keyword>
<evidence type="ECO:0000256" key="12">
    <source>
        <dbReference type="ARBA" id="ARBA00064276"/>
    </source>
</evidence>
<evidence type="ECO:0000256" key="6">
    <source>
        <dbReference type="ARBA" id="ARBA00022490"/>
    </source>
</evidence>
<dbReference type="GO" id="GO:0015031">
    <property type="term" value="P:protein transport"/>
    <property type="evidence" value="ECO:0007669"/>
    <property type="project" value="UniProtKB-KW"/>
</dbReference>
<dbReference type="Proteomes" id="UP000261680">
    <property type="component" value="Unplaced"/>
</dbReference>
<dbReference type="Pfam" id="PF20662">
    <property type="entry name" value="COG4_C"/>
    <property type="match status" value="1"/>
</dbReference>
<evidence type="ECO:0000256" key="5">
    <source>
        <dbReference type="ARBA" id="ARBA00022448"/>
    </source>
</evidence>
<dbReference type="InterPro" id="IPR048680">
    <property type="entry name" value="COG4_N"/>
</dbReference>
<keyword evidence="16" id="KW-1185">Reference proteome</keyword>
<name>A0A384D0H1_URSMA</name>
<evidence type="ECO:0000256" key="8">
    <source>
        <dbReference type="ARBA" id="ARBA00023034"/>
    </source>
</evidence>
<gene>
    <name evidence="17" type="primary">COG4</name>
</gene>
<dbReference type="FunFam" id="1.20.58.1970:FF:000001">
    <property type="entry name" value="Conserved oligomeric Golgi complex subunit 4"/>
    <property type="match status" value="1"/>
</dbReference>
<keyword evidence="9" id="KW-0472">Membrane</keyword>
<protein>
    <recommendedName>
        <fullName evidence="4">Conserved oligomeric Golgi complex subunit 4</fullName>
    </recommendedName>
    <alternativeName>
        <fullName evidence="10">Component of oligomeric Golgi complex 4</fullName>
    </alternativeName>
</protein>
<dbReference type="InterPro" id="IPR048682">
    <property type="entry name" value="COG4"/>
</dbReference>
<keyword evidence="5" id="KW-0813">Transport</keyword>
<reference evidence="17" key="1">
    <citation type="submission" date="2025-08" db="UniProtKB">
        <authorList>
            <consortium name="RefSeq"/>
        </authorList>
    </citation>
    <scope>IDENTIFICATION</scope>
    <source>
        <tissue evidence="17">Whole blood</tissue>
    </source>
</reference>
<evidence type="ECO:0000256" key="13">
    <source>
        <dbReference type="SAM" id="Coils"/>
    </source>
</evidence>